<gene>
    <name evidence="1" type="ORF">FJU31_06100</name>
</gene>
<protein>
    <recommendedName>
        <fullName evidence="3">HNH endonuclease</fullName>
    </recommendedName>
</protein>
<proteinExistence type="predicted"/>
<dbReference type="EMBL" id="VYKI01000005">
    <property type="protein sequence ID" value="KAA9001524.1"/>
    <property type="molecule type" value="Genomic_DNA"/>
</dbReference>
<sequence>MNDLDEIYADTWIRRDAMLGDRSYADYLRSDGWRQVKEKARGRPNYQKCEFCDCLEVELHHTSYKWLGTKDELRAIISLCRAHHQEVHDMAKAAGVSVRVATNRLRKVYKPHCGMPNRVP</sequence>
<accession>A0ABQ6T321</accession>
<evidence type="ECO:0008006" key="3">
    <source>
        <dbReference type="Google" id="ProtNLM"/>
    </source>
</evidence>
<comment type="caution">
    <text evidence="1">The sequence shown here is derived from an EMBL/GenBank/DDBJ whole genome shotgun (WGS) entry which is preliminary data.</text>
</comment>
<evidence type="ECO:0000313" key="2">
    <source>
        <dbReference type="Proteomes" id="UP000326367"/>
    </source>
</evidence>
<keyword evidence="2" id="KW-1185">Reference proteome</keyword>
<dbReference type="RefSeq" id="WP_150453944.1">
    <property type="nucleotide sequence ID" value="NZ_VYKI01000005.1"/>
</dbReference>
<organism evidence="1 2">
    <name type="scientific">Stenotrophomonas cyclobalanopsidis</name>
    <dbReference type="NCBI Taxonomy" id="2771362"/>
    <lineage>
        <taxon>Bacteria</taxon>
        <taxon>Pseudomonadati</taxon>
        <taxon>Pseudomonadota</taxon>
        <taxon>Gammaproteobacteria</taxon>
        <taxon>Lysobacterales</taxon>
        <taxon>Lysobacteraceae</taxon>
        <taxon>Stenotrophomonas</taxon>
    </lineage>
</organism>
<reference evidence="1 2" key="1">
    <citation type="journal article" date="2020" name="Antonie Van Leeuwenhoek">
        <title>Stenotrophomonas cyclobalanopsidis sp. nov., isolated from the leaf spot disease of Cyclobalanopsis patelliformis.</title>
        <authorList>
            <person name="Bian D.R."/>
            <person name="Xue H."/>
            <person name="Piao C.G."/>
            <person name="Li Y."/>
        </authorList>
    </citation>
    <scope>NUCLEOTIDE SEQUENCE [LARGE SCALE GENOMIC DNA]</scope>
    <source>
        <strain evidence="1 2">TPQG1-4</strain>
    </source>
</reference>
<evidence type="ECO:0000313" key="1">
    <source>
        <dbReference type="EMBL" id="KAA9001524.1"/>
    </source>
</evidence>
<name>A0ABQ6T321_9GAMM</name>
<dbReference type="Proteomes" id="UP000326367">
    <property type="component" value="Unassembled WGS sequence"/>
</dbReference>